<dbReference type="Proteomes" id="UP000481087">
    <property type="component" value="Unassembled WGS sequence"/>
</dbReference>
<organism evidence="2 3">
    <name type="scientific">Paenibacillus silvestris</name>
    <dbReference type="NCBI Taxonomy" id="2606219"/>
    <lineage>
        <taxon>Bacteria</taxon>
        <taxon>Bacillati</taxon>
        <taxon>Bacillota</taxon>
        <taxon>Bacilli</taxon>
        <taxon>Bacillales</taxon>
        <taxon>Paenibacillaceae</taxon>
        <taxon>Paenibacillus</taxon>
    </lineage>
</organism>
<dbReference type="RefSeq" id="WP_161405259.1">
    <property type="nucleotide sequence ID" value="NZ_WTUZ01000005.1"/>
</dbReference>
<accession>A0A6L8USB8</accession>
<dbReference type="InterPro" id="IPR008979">
    <property type="entry name" value="Galactose-bd-like_sf"/>
</dbReference>
<dbReference type="EMBL" id="WTUZ01000005">
    <property type="protein sequence ID" value="MZQ80955.1"/>
    <property type="molecule type" value="Genomic_DNA"/>
</dbReference>
<dbReference type="Gene3D" id="3.20.20.80">
    <property type="entry name" value="Glycosidases"/>
    <property type="match status" value="1"/>
</dbReference>
<evidence type="ECO:0000313" key="3">
    <source>
        <dbReference type="Proteomes" id="UP000481087"/>
    </source>
</evidence>
<name>A0A6L8USB8_9BACL</name>
<dbReference type="AlphaFoldDB" id="A0A6L8USB8"/>
<evidence type="ECO:0000256" key="1">
    <source>
        <dbReference type="SAM" id="MobiDB-lite"/>
    </source>
</evidence>
<evidence type="ECO:0008006" key="4">
    <source>
        <dbReference type="Google" id="ProtNLM"/>
    </source>
</evidence>
<protein>
    <recommendedName>
        <fullName evidence="4">CBM-cenC domain-containing protein</fullName>
    </recommendedName>
</protein>
<reference evidence="2 3" key="1">
    <citation type="submission" date="2019-12" db="EMBL/GenBank/DDBJ databases">
        <title>Paenibacillus sp. nov. sp. isolated from soil.</title>
        <authorList>
            <person name="Kim J."/>
            <person name="Jeong S.E."/>
            <person name="Jung H.S."/>
            <person name="Jeon C.O."/>
        </authorList>
    </citation>
    <scope>NUCLEOTIDE SEQUENCE [LARGE SCALE GENOMIC DNA]</scope>
    <source>
        <strain evidence="2 3">5J-6</strain>
    </source>
</reference>
<dbReference type="PANTHER" id="PTHR41244">
    <property type="entry name" value="RHAMNAN SYNTHESIS F"/>
    <property type="match status" value="1"/>
</dbReference>
<dbReference type="InterPro" id="IPR032719">
    <property type="entry name" value="WbsX"/>
</dbReference>
<feature type="region of interest" description="Disordered" evidence="1">
    <location>
        <begin position="291"/>
        <end position="314"/>
    </location>
</feature>
<keyword evidence="3" id="KW-1185">Reference proteome</keyword>
<comment type="caution">
    <text evidence="2">The sequence shown here is derived from an EMBL/GenBank/DDBJ whole genome shotgun (WGS) entry which is preliminary data.</text>
</comment>
<sequence>MKMKQGRKEKRYKSLFQRIVSFTTLVAGFTLLCGLGAILLSTPAVAANSPLLGVIRWDCFSNSTCADLNSLGPQQYHDRVPYFLSMDSSTQVSGNENSQSTIDQQIQYAHNAGIDYWAFVSGPDTSPNVAEAYALHKYLTSDYKEDLDFSVIIHRYNAQQTWSQRVDQMVEWFKEPTYVKVLGDRPLVYIFNVADMETYYGSGTPTQTNIDLLRQKTVDAGLGDPYIVAMHWQLNTAVSQLNKYGLDAIGRYGYSGLNGSQDMNNPSPFSALAQAQADSWDDYANSGKPFVPDISTGWDKSPRTTTPPPWGGGGGPYYEQPTPSEIAGHFKAGMDYARNHTTAVEANTVLAFAWNEVCEGGWLVPTHAQGTERLDAIKAMLNGVGVNALRNPGFEADMVGSQSAKSWSTWEGSSGTHANADYTEPGGNSWSWRLTHNKSAAYEVATHQTVTGLTNGLYTLSAWVQSSGGQTTAQMSVKDYGAAERIRTITASSTWQQIQLQHVPVSNGQAKIVFYSNAGANQWIRVDDVSFFKETY</sequence>
<evidence type="ECO:0000313" key="2">
    <source>
        <dbReference type="EMBL" id="MZQ80955.1"/>
    </source>
</evidence>
<gene>
    <name evidence="2" type="ORF">GQF01_02215</name>
</gene>
<dbReference type="PANTHER" id="PTHR41244:SF1">
    <property type="entry name" value="GLYCOSYLTRANSFERASE"/>
    <property type="match status" value="1"/>
</dbReference>
<dbReference type="Pfam" id="PF14307">
    <property type="entry name" value="Glyco_tran_WbsX"/>
    <property type="match status" value="1"/>
</dbReference>
<dbReference type="Gene3D" id="2.60.120.260">
    <property type="entry name" value="Galactose-binding domain-like"/>
    <property type="match status" value="1"/>
</dbReference>
<dbReference type="SUPFAM" id="SSF49785">
    <property type="entry name" value="Galactose-binding domain-like"/>
    <property type="match status" value="1"/>
</dbReference>
<proteinExistence type="predicted"/>